<protein>
    <submittedName>
        <fullName evidence="1">Uncharacterized protein</fullName>
    </submittedName>
</protein>
<sequence>MQKKTENVMIGRVKLSPIQSSGDCGYHVVIIGLLYLALKATEDAKIASTINSSNAISKLLSTHPNSFKCLERPFKTNQECLLNYLDAMAVPGFEQLSFSEILSHVTLQLKQINSGSDWLQERIKNEIKSGLWLETNRAWEKLSSFKNIMKKIQMKADKLYEKATAIKSDISNNEQLLEIIFQAQIEACDALTEDELTASSKEVISHFYTKDAPKAWLDDEFLKCLVTHLLGSSDIMFDKNAIQITGKGPSNNHWYLELPNDKWTQKFISIYKTGYHSGLTLILPGTQVEVVLSSYSSLFPPVSTIDKKRQSEDPTTTLCNN</sequence>
<reference evidence="1 2" key="1">
    <citation type="journal article" date="2024" name="Pathogens">
        <title>Characterization of a Novel Species of Legionella Isolated from a Healthcare Facility: Legionella resiliens sp. nov.</title>
        <authorList>
            <person name="Cristino S."/>
            <person name="Pascale M.R."/>
            <person name="Marino F."/>
            <person name="Derelitto C."/>
            <person name="Salaris S."/>
            <person name="Orsini M."/>
            <person name="Squarzoni S."/>
            <person name="Grottola A."/>
            <person name="Girolamini L."/>
        </authorList>
    </citation>
    <scope>NUCLEOTIDE SEQUENCE [LARGE SCALE GENOMIC DNA]</scope>
    <source>
        <strain evidence="1 2">8cVS16</strain>
    </source>
</reference>
<accession>A0ABS8X0R0</accession>
<proteinExistence type="predicted"/>
<dbReference type="RefSeq" id="WP_182350840.1">
    <property type="nucleotide sequence ID" value="NZ_JAJSPM010000001.1"/>
</dbReference>
<comment type="caution">
    <text evidence="1">The sequence shown here is derived from an EMBL/GenBank/DDBJ whole genome shotgun (WGS) entry which is preliminary data.</text>
</comment>
<evidence type="ECO:0000313" key="2">
    <source>
        <dbReference type="Proteomes" id="UP001320170"/>
    </source>
</evidence>
<evidence type="ECO:0000313" key="1">
    <source>
        <dbReference type="EMBL" id="MCE3530892.1"/>
    </source>
</evidence>
<dbReference type="Proteomes" id="UP001320170">
    <property type="component" value="Unassembled WGS sequence"/>
</dbReference>
<dbReference type="EMBL" id="JAJTND010000001">
    <property type="protein sequence ID" value="MCE3530892.1"/>
    <property type="molecule type" value="Genomic_DNA"/>
</dbReference>
<name>A0ABS8X0R0_9GAMM</name>
<organism evidence="1 2">
    <name type="scientific">Legionella resiliens</name>
    <dbReference type="NCBI Taxonomy" id="2905958"/>
    <lineage>
        <taxon>Bacteria</taxon>
        <taxon>Pseudomonadati</taxon>
        <taxon>Pseudomonadota</taxon>
        <taxon>Gammaproteobacteria</taxon>
        <taxon>Legionellales</taxon>
        <taxon>Legionellaceae</taxon>
        <taxon>Legionella</taxon>
    </lineage>
</organism>
<gene>
    <name evidence="1" type="ORF">LXO92_00700</name>
</gene>
<keyword evidence="2" id="KW-1185">Reference proteome</keyword>